<dbReference type="Gene3D" id="3.30.530.20">
    <property type="match status" value="1"/>
</dbReference>
<sequence>MAPPVASRQTDFCHPGLMNIEGTYTLQASPEEVWQCLTDKAVLRHALPGLTQIEERGKETYAVSLSIQQAPLVGMYTGQLTITDRHAPYYCHFTLEGAETTNAISGEGTLHLNERHGNTVLAYKGNITFGQLVPPLVTRGAAKLLTQQFFIALAEQLRQHQEQQPASTHPQTDDLIILSSHASSSNGEVAYPVSLKVVRLLRLGEGNPEQEVLWATRLRQASILSGLLFLVWLGTRLPRRA</sequence>
<evidence type="ECO:0008006" key="3">
    <source>
        <dbReference type="Google" id="ProtNLM"/>
    </source>
</evidence>
<dbReference type="Pfam" id="PF06240">
    <property type="entry name" value="COXG"/>
    <property type="match status" value="1"/>
</dbReference>
<accession>A0ABQ3UJE9</accession>
<dbReference type="PANTHER" id="PTHR38588">
    <property type="entry name" value="BLL0334 PROTEIN"/>
    <property type="match status" value="1"/>
</dbReference>
<reference evidence="1 2" key="1">
    <citation type="journal article" date="2021" name="Int. J. Syst. Evol. Microbiol.">
        <title>Reticulibacter mediterranei gen. nov., sp. nov., within the new family Reticulibacteraceae fam. nov., and Ktedonospora formicarum gen. nov., sp. nov., Ktedonobacter robiniae sp. nov., Dictyobacter formicarum sp. nov. and Dictyobacter arantiisoli sp. nov., belonging to the class Ktedonobacteria.</title>
        <authorList>
            <person name="Yabe S."/>
            <person name="Zheng Y."/>
            <person name="Wang C.M."/>
            <person name="Sakai Y."/>
            <person name="Abe K."/>
            <person name="Yokota A."/>
            <person name="Donadio S."/>
            <person name="Cavaletti L."/>
            <person name="Monciardini P."/>
        </authorList>
    </citation>
    <scope>NUCLEOTIDE SEQUENCE [LARGE SCALE GENOMIC DNA]</scope>
    <source>
        <strain evidence="1 2">SOSP1-30</strain>
    </source>
</reference>
<dbReference type="RefSeq" id="WP_201369667.1">
    <property type="nucleotide sequence ID" value="NZ_BNJG01000001.1"/>
</dbReference>
<comment type="caution">
    <text evidence="1">The sequence shown here is derived from an EMBL/GenBank/DDBJ whole genome shotgun (WGS) entry which is preliminary data.</text>
</comment>
<name>A0ABQ3UJE9_9CHLR</name>
<evidence type="ECO:0000313" key="2">
    <source>
        <dbReference type="Proteomes" id="UP000654345"/>
    </source>
</evidence>
<protein>
    <recommendedName>
        <fullName evidence="3">Carbon monoxide dehydrogenase</fullName>
    </recommendedName>
</protein>
<dbReference type="PANTHER" id="PTHR38588:SF1">
    <property type="entry name" value="BLL0334 PROTEIN"/>
    <property type="match status" value="1"/>
</dbReference>
<organism evidence="1 2">
    <name type="scientific">Ktedonobacter robiniae</name>
    <dbReference type="NCBI Taxonomy" id="2778365"/>
    <lineage>
        <taxon>Bacteria</taxon>
        <taxon>Bacillati</taxon>
        <taxon>Chloroflexota</taxon>
        <taxon>Ktedonobacteria</taxon>
        <taxon>Ktedonobacterales</taxon>
        <taxon>Ktedonobacteraceae</taxon>
        <taxon>Ktedonobacter</taxon>
    </lineage>
</organism>
<dbReference type="SUPFAM" id="SSF55961">
    <property type="entry name" value="Bet v1-like"/>
    <property type="match status" value="1"/>
</dbReference>
<dbReference type="EMBL" id="BNJG01000001">
    <property type="protein sequence ID" value="GHO52800.1"/>
    <property type="molecule type" value="Genomic_DNA"/>
</dbReference>
<keyword evidence="2" id="KW-1185">Reference proteome</keyword>
<gene>
    <name evidence="1" type="ORF">KSB_12750</name>
</gene>
<dbReference type="Proteomes" id="UP000654345">
    <property type="component" value="Unassembled WGS sequence"/>
</dbReference>
<proteinExistence type="predicted"/>
<dbReference type="InterPro" id="IPR023393">
    <property type="entry name" value="START-like_dom_sf"/>
</dbReference>
<evidence type="ECO:0000313" key="1">
    <source>
        <dbReference type="EMBL" id="GHO52800.1"/>
    </source>
</evidence>
<dbReference type="InterPro" id="IPR010419">
    <property type="entry name" value="CO_DH_gsu"/>
</dbReference>